<evidence type="ECO:0000259" key="2">
    <source>
        <dbReference type="PROSITE" id="PS50846"/>
    </source>
</evidence>
<dbReference type="InterPro" id="IPR006121">
    <property type="entry name" value="HMA_dom"/>
</dbReference>
<organism evidence="3 4">
    <name type="scientific">Thiomicrorhabdus heinhorstiae</name>
    <dbReference type="NCBI Taxonomy" id="2748010"/>
    <lineage>
        <taxon>Bacteria</taxon>
        <taxon>Pseudomonadati</taxon>
        <taxon>Pseudomonadota</taxon>
        <taxon>Gammaproteobacteria</taxon>
        <taxon>Thiotrichales</taxon>
        <taxon>Piscirickettsiaceae</taxon>
        <taxon>Thiomicrorhabdus</taxon>
    </lineage>
</organism>
<evidence type="ECO:0000256" key="1">
    <source>
        <dbReference type="ARBA" id="ARBA00022723"/>
    </source>
</evidence>
<dbReference type="Pfam" id="PF00403">
    <property type="entry name" value="HMA"/>
    <property type="match status" value="1"/>
</dbReference>
<name>A0ABS0BZ39_9GAMM</name>
<proteinExistence type="predicted"/>
<evidence type="ECO:0000313" key="3">
    <source>
        <dbReference type="EMBL" id="MBF6058310.1"/>
    </source>
</evidence>
<comment type="caution">
    <text evidence="3">The sequence shown here is derived from an EMBL/GenBank/DDBJ whole genome shotgun (WGS) entry which is preliminary data.</text>
</comment>
<dbReference type="PROSITE" id="PS50846">
    <property type="entry name" value="HMA_2"/>
    <property type="match status" value="1"/>
</dbReference>
<feature type="domain" description="HMA" evidence="2">
    <location>
        <begin position="1"/>
        <end position="67"/>
    </location>
</feature>
<dbReference type="InterPro" id="IPR036163">
    <property type="entry name" value="HMA_dom_sf"/>
</dbReference>
<dbReference type="CDD" id="cd00371">
    <property type="entry name" value="HMA"/>
    <property type="match status" value="1"/>
</dbReference>
<dbReference type="SUPFAM" id="SSF55008">
    <property type="entry name" value="HMA, heavy metal-associated domain"/>
    <property type="match status" value="1"/>
</dbReference>
<keyword evidence="4" id="KW-1185">Reference proteome</keyword>
<protein>
    <submittedName>
        <fullName evidence="3">Heavy-metal-associated domain-containing protein</fullName>
    </submittedName>
</protein>
<reference evidence="3 4" key="1">
    <citation type="submission" date="2020-11" db="EMBL/GenBank/DDBJ databases">
        <title>Sulfur oxidizing isolate from Hospital Hole Sinkhole.</title>
        <authorList>
            <person name="Scott K.M."/>
        </authorList>
    </citation>
    <scope>NUCLEOTIDE SEQUENCE [LARGE SCALE GENOMIC DNA]</scope>
    <source>
        <strain evidence="3 4">HH1</strain>
    </source>
</reference>
<dbReference type="PROSITE" id="PS01047">
    <property type="entry name" value="HMA_1"/>
    <property type="match status" value="1"/>
</dbReference>
<dbReference type="InterPro" id="IPR017969">
    <property type="entry name" value="Heavy-metal-associated_CS"/>
</dbReference>
<dbReference type="Gene3D" id="3.30.70.100">
    <property type="match status" value="1"/>
</dbReference>
<dbReference type="EMBL" id="JACBGI020000015">
    <property type="protein sequence ID" value="MBF6058310.1"/>
    <property type="molecule type" value="Genomic_DNA"/>
</dbReference>
<accession>A0ABS0BZ39</accession>
<sequence>MNLAVENIKCGGCASRITSKLQEIEGVEKVEIHVEEGSVALLLKDECDDVVLDEVKGQLKVMGYPLAGTVHGLESAGAKAKSFVSCAIGRMSDD</sequence>
<keyword evidence="1" id="KW-0479">Metal-binding</keyword>
<gene>
    <name evidence="3" type="ORF">H8792_008150</name>
</gene>
<evidence type="ECO:0000313" key="4">
    <source>
        <dbReference type="Proteomes" id="UP001193680"/>
    </source>
</evidence>
<dbReference type="Proteomes" id="UP001193680">
    <property type="component" value="Unassembled WGS sequence"/>
</dbReference>